<dbReference type="PROSITE" id="PS50191">
    <property type="entry name" value="CRAL_TRIO"/>
    <property type="match status" value="1"/>
</dbReference>
<dbReference type="InterPro" id="IPR051026">
    <property type="entry name" value="PI/PC_transfer"/>
</dbReference>
<dbReference type="PANTHER" id="PTHR45657:SF1">
    <property type="entry name" value="CRAL-TRIO DOMAIN-CONTAINING PROTEIN YKL091C-RELATED"/>
    <property type="match status" value="1"/>
</dbReference>
<comment type="caution">
    <text evidence="2">The sequence shown here is derived from an EMBL/GenBank/DDBJ whole genome shotgun (WGS) entry which is preliminary data.</text>
</comment>
<name>A0A813L4I7_POLGL</name>
<dbReference type="InterPro" id="IPR036865">
    <property type="entry name" value="CRAL-TRIO_dom_sf"/>
</dbReference>
<gene>
    <name evidence="2" type="ORF">PGLA2088_LOCUS39683</name>
</gene>
<feature type="non-terminal residue" evidence="2">
    <location>
        <position position="264"/>
    </location>
</feature>
<dbReference type="CDD" id="cd00170">
    <property type="entry name" value="SEC14"/>
    <property type="match status" value="1"/>
</dbReference>
<protein>
    <recommendedName>
        <fullName evidence="1">CRAL-TRIO domain-containing protein</fullName>
    </recommendedName>
</protein>
<dbReference type="Pfam" id="PF00650">
    <property type="entry name" value="CRAL_TRIO"/>
    <property type="match status" value="1"/>
</dbReference>
<evidence type="ECO:0000313" key="2">
    <source>
        <dbReference type="EMBL" id="CAE8717737.1"/>
    </source>
</evidence>
<dbReference type="AlphaFoldDB" id="A0A813L4I7"/>
<dbReference type="SMART" id="SM00516">
    <property type="entry name" value="SEC14"/>
    <property type="match status" value="1"/>
</dbReference>
<evidence type="ECO:0000313" key="3">
    <source>
        <dbReference type="Proteomes" id="UP000626109"/>
    </source>
</evidence>
<dbReference type="InterPro" id="IPR011074">
    <property type="entry name" value="CRAL/TRIO_N_dom"/>
</dbReference>
<dbReference type="EMBL" id="CAJNNW010033217">
    <property type="protein sequence ID" value="CAE8717737.1"/>
    <property type="molecule type" value="Genomic_DNA"/>
</dbReference>
<dbReference type="InterPro" id="IPR001251">
    <property type="entry name" value="CRAL-TRIO_dom"/>
</dbReference>
<dbReference type="SUPFAM" id="SSF46938">
    <property type="entry name" value="CRAL/TRIO N-terminal domain"/>
    <property type="match status" value="1"/>
</dbReference>
<dbReference type="PANTHER" id="PTHR45657">
    <property type="entry name" value="CRAL-TRIO DOMAIN-CONTAINING PROTEIN YKL091C-RELATED"/>
    <property type="match status" value="1"/>
</dbReference>
<dbReference type="Gene3D" id="3.40.525.10">
    <property type="entry name" value="CRAL-TRIO lipid binding domain"/>
    <property type="match status" value="1"/>
</dbReference>
<organism evidence="2 3">
    <name type="scientific">Polarella glacialis</name>
    <name type="common">Dinoflagellate</name>
    <dbReference type="NCBI Taxonomy" id="89957"/>
    <lineage>
        <taxon>Eukaryota</taxon>
        <taxon>Sar</taxon>
        <taxon>Alveolata</taxon>
        <taxon>Dinophyceae</taxon>
        <taxon>Suessiales</taxon>
        <taxon>Suessiaceae</taxon>
        <taxon>Polarella</taxon>
    </lineage>
</organism>
<accession>A0A813L4I7</accession>
<reference evidence="2" key="1">
    <citation type="submission" date="2021-02" db="EMBL/GenBank/DDBJ databases">
        <authorList>
            <person name="Dougan E. K."/>
            <person name="Rhodes N."/>
            <person name="Thang M."/>
            <person name="Chan C."/>
        </authorList>
    </citation>
    <scope>NUCLEOTIDE SEQUENCE</scope>
</reference>
<dbReference type="SUPFAM" id="SSF52087">
    <property type="entry name" value="CRAL/TRIO domain"/>
    <property type="match status" value="1"/>
</dbReference>
<dbReference type="SMART" id="SM01100">
    <property type="entry name" value="CRAL_TRIO_N"/>
    <property type="match status" value="1"/>
</dbReference>
<dbReference type="PRINTS" id="PR00180">
    <property type="entry name" value="CRETINALDHBP"/>
</dbReference>
<dbReference type="InterPro" id="IPR036273">
    <property type="entry name" value="CRAL/TRIO_N_dom_sf"/>
</dbReference>
<feature type="domain" description="CRAL-TRIO" evidence="1">
    <location>
        <begin position="90"/>
        <end position="264"/>
    </location>
</feature>
<dbReference type="Proteomes" id="UP000626109">
    <property type="component" value="Unassembled WGS sequence"/>
</dbReference>
<sequence length="264" mass="29979">MYGTNLKTVPPGVNAAERLEAVRQRVFGPEGPKPGSAEESVAYLRCEHMLVRFLVARQWDVDKAVAMLQEHYIWLAQTKMASLILDPFPEEATIKRYYPQAYHGTDKLGRPIYIERPGYIDMPRLLQSVSDKRILEYVYAQTEQQIRRRLPACSLALGQVVDKSLNIMDLDGLSFRVVTHTTARKVVKDVVSMLQNHYPECSGRMIIINAPKVFSIAWSFIKPMLDDRTVAKISIFGADQRETWVNALLELVDADQLPALFGGR</sequence>
<proteinExistence type="predicted"/>
<evidence type="ECO:0000259" key="1">
    <source>
        <dbReference type="PROSITE" id="PS50191"/>
    </source>
</evidence>
<dbReference type="Pfam" id="PF03765">
    <property type="entry name" value="CRAL_TRIO_N"/>
    <property type="match status" value="1"/>
</dbReference>